<dbReference type="GO" id="GO:0005829">
    <property type="term" value="C:cytosol"/>
    <property type="evidence" value="ECO:0007669"/>
    <property type="project" value="TreeGrafter"/>
</dbReference>
<comment type="catalytic activity">
    <reaction evidence="1">
        <text>2-phosphoglycolate + H2O = glycolate + phosphate</text>
        <dbReference type="Rhea" id="RHEA:14369"/>
        <dbReference type="ChEBI" id="CHEBI:15377"/>
        <dbReference type="ChEBI" id="CHEBI:29805"/>
        <dbReference type="ChEBI" id="CHEBI:43474"/>
        <dbReference type="ChEBI" id="CHEBI:58033"/>
        <dbReference type="EC" id="3.1.3.18"/>
    </reaction>
</comment>
<dbReference type="SFLD" id="SFLDG01129">
    <property type="entry name" value="C1.5:_HAD__Beta-PGM__Phosphata"/>
    <property type="match status" value="1"/>
</dbReference>
<dbReference type="InterPro" id="IPR036412">
    <property type="entry name" value="HAD-like_sf"/>
</dbReference>
<evidence type="ECO:0000256" key="4">
    <source>
        <dbReference type="ARBA" id="ARBA00013078"/>
    </source>
</evidence>
<sequence>MSEPLFIFDLDGTLEDSRTDMSLSVNRVRRIYELPELPDDLLRTLVIRGMDFLYRSCFPELCKEGEPVPEALVQKYEVNYAAHIVDHTTAYEGIVSTLPELARHGKLFLYTNKPESLSRLLLEKLQLLSCFTEVIGFDSHAKSKPDPAPIEDAIARLGLHPTERFMIGDSQADMQAAENLKATAVWCKWGYQKEPPAHPSPHTIARLPSDLRHILVH</sequence>
<dbReference type="InterPro" id="IPR006439">
    <property type="entry name" value="HAD-SF_hydro_IA"/>
</dbReference>
<dbReference type="EC" id="3.1.3.18" evidence="4"/>
<dbReference type="AlphaFoldDB" id="A0A833H2J9"/>
<reference evidence="5 6" key="1">
    <citation type="submission" date="2019-10" db="EMBL/GenBank/DDBJ databases">
        <title>Extracellular Electron Transfer in a Candidatus Methanoperedens spp. Enrichment Culture.</title>
        <authorList>
            <person name="Berger S."/>
            <person name="Rangel Shaw D."/>
            <person name="Berben T."/>
            <person name="In 'T Zandt M."/>
            <person name="Frank J."/>
            <person name="Reimann J."/>
            <person name="Jetten M.S.M."/>
            <person name="Welte C.U."/>
        </authorList>
    </citation>
    <scope>NUCLEOTIDE SEQUENCE [LARGE SCALE GENOMIC DNA]</scope>
    <source>
        <strain evidence="5">SB12</strain>
    </source>
</reference>
<dbReference type="GO" id="GO:0006281">
    <property type="term" value="P:DNA repair"/>
    <property type="evidence" value="ECO:0007669"/>
    <property type="project" value="TreeGrafter"/>
</dbReference>
<dbReference type="InterPro" id="IPR041492">
    <property type="entry name" value="HAD_2"/>
</dbReference>
<organism evidence="5 6">
    <name type="scientific">Leptonema illini</name>
    <dbReference type="NCBI Taxonomy" id="183"/>
    <lineage>
        <taxon>Bacteria</taxon>
        <taxon>Pseudomonadati</taxon>
        <taxon>Spirochaetota</taxon>
        <taxon>Spirochaetia</taxon>
        <taxon>Leptospirales</taxon>
        <taxon>Leptospiraceae</taxon>
        <taxon>Leptonema</taxon>
    </lineage>
</organism>
<dbReference type="SFLD" id="SFLDS00003">
    <property type="entry name" value="Haloacid_Dehalogenase"/>
    <property type="match status" value="1"/>
</dbReference>
<dbReference type="InterPro" id="IPR023198">
    <property type="entry name" value="PGP-like_dom2"/>
</dbReference>
<accession>A0A833H2J9</accession>
<dbReference type="Pfam" id="PF13419">
    <property type="entry name" value="HAD_2"/>
    <property type="match status" value="1"/>
</dbReference>
<comment type="caution">
    <text evidence="5">The sequence shown here is derived from an EMBL/GenBank/DDBJ whole genome shotgun (WGS) entry which is preliminary data.</text>
</comment>
<evidence type="ECO:0000256" key="3">
    <source>
        <dbReference type="ARBA" id="ARBA00006171"/>
    </source>
</evidence>
<dbReference type="Gene3D" id="1.10.150.240">
    <property type="entry name" value="Putative phosphatase, domain 2"/>
    <property type="match status" value="1"/>
</dbReference>
<dbReference type="InterPro" id="IPR023214">
    <property type="entry name" value="HAD_sf"/>
</dbReference>
<dbReference type="EMBL" id="WBUI01000006">
    <property type="protein sequence ID" value="KAB2933334.1"/>
    <property type="molecule type" value="Genomic_DNA"/>
</dbReference>
<dbReference type="PANTHER" id="PTHR43434">
    <property type="entry name" value="PHOSPHOGLYCOLATE PHOSPHATASE"/>
    <property type="match status" value="1"/>
</dbReference>
<dbReference type="NCBIfam" id="TIGR01549">
    <property type="entry name" value="HAD-SF-IA-v1"/>
    <property type="match status" value="1"/>
</dbReference>
<protein>
    <recommendedName>
        <fullName evidence="4">phosphoglycolate phosphatase</fullName>
        <ecNumber evidence="4">3.1.3.18</ecNumber>
    </recommendedName>
</protein>
<dbReference type="PANTHER" id="PTHR43434:SF1">
    <property type="entry name" value="PHOSPHOGLYCOLATE PHOSPHATASE"/>
    <property type="match status" value="1"/>
</dbReference>
<gene>
    <name evidence="5" type="ORF">F9K24_08270</name>
</gene>
<dbReference type="Gene3D" id="3.40.50.1000">
    <property type="entry name" value="HAD superfamily/HAD-like"/>
    <property type="match status" value="1"/>
</dbReference>
<evidence type="ECO:0000256" key="1">
    <source>
        <dbReference type="ARBA" id="ARBA00000830"/>
    </source>
</evidence>
<keyword evidence="5" id="KW-0378">Hydrolase</keyword>
<comment type="pathway">
    <text evidence="2">Organic acid metabolism; glycolate biosynthesis; glycolate from 2-phosphoglycolate: step 1/1.</text>
</comment>
<comment type="similarity">
    <text evidence="3">Belongs to the HAD-like hydrolase superfamily. CbbY/CbbZ/Gph/YieH family.</text>
</comment>
<evidence type="ECO:0000313" key="5">
    <source>
        <dbReference type="EMBL" id="KAB2933334.1"/>
    </source>
</evidence>
<name>A0A833H2J9_9LEPT</name>
<dbReference type="Proteomes" id="UP000460298">
    <property type="component" value="Unassembled WGS sequence"/>
</dbReference>
<evidence type="ECO:0000256" key="2">
    <source>
        <dbReference type="ARBA" id="ARBA00004818"/>
    </source>
</evidence>
<proteinExistence type="inferred from homology"/>
<evidence type="ECO:0000313" key="6">
    <source>
        <dbReference type="Proteomes" id="UP000460298"/>
    </source>
</evidence>
<dbReference type="GO" id="GO:0008967">
    <property type="term" value="F:phosphoglycolate phosphatase activity"/>
    <property type="evidence" value="ECO:0007669"/>
    <property type="project" value="UniProtKB-EC"/>
</dbReference>
<dbReference type="InterPro" id="IPR050155">
    <property type="entry name" value="HAD-like_hydrolase_sf"/>
</dbReference>
<dbReference type="SUPFAM" id="SSF56784">
    <property type="entry name" value="HAD-like"/>
    <property type="match status" value="1"/>
</dbReference>